<keyword evidence="3" id="KW-1185">Reference proteome</keyword>
<name>A0A1E4TEA2_9ASCO</name>
<evidence type="ECO:0000256" key="1">
    <source>
        <dbReference type="SAM" id="Coils"/>
    </source>
</evidence>
<proteinExistence type="predicted"/>
<dbReference type="AlphaFoldDB" id="A0A1E4TEA2"/>
<keyword evidence="1" id="KW-0175">Coiled coil</keyword>
<dbReference type="Proteomes" id="UP000095023">
    <property type="component" value="Unassembled WGS sequence"/>
</dbReference>
<protein>
    <submittedName>
        <fullName evidence="2">Uncharacterized protein</fullName>
    </submittedName>
</protein>
<feature type="coiled-coil region" evidence="1">
    <location>
        <begin position="114"/>
        <end position="155"/>
    </location>
</feature>
<organism evidence="2 3">
    <name type="scientific">Tortispora caseinolytica NRRL Y-17796</name>
    <dbReference type="NCBI Taxonomy" id="767744"/>
    <lineage>
        <taxon>Eukaryota</taxon>
        <taxon>Fungi</taxon>
        <taxon>Dikarya</taxon>
        <taxon>Ascomycota</taxon>
        <taxon>Saccharomycotina</taxon>
        <taxon>Trigonopsidomycetes</taxon>
        <taxon>Trigonopsidales</taxon>
        <taxon>Trigonopsidaceae</taxon>
        <taxon>Tortispora</taxon>
    </lineage>
</organism>
<sequence length="280" mass="31556">MFNKQLQAAGIDDARLSTLEIDARRTENLFQELLNVQGRALIGEINGIGECRRDIAEGMRQLASIRTAQLNILEAESNLKIKHIESLKAECKTKQDTEDLLLALKNESIHALNVDKVTKELNDTDEEIKEVIKTLDALKKRRSEIFNRLQEYESVLGSRVSKLEEKLKGCGSASIDTVNMKRAESAIIEDLKSKAATEIESLNEGIIMWNHVVETVEEVENFIKNDGSTDSIKDMIREGISKMNEYKSIAESKNWSFLKIAIEQEVVTFEQALNVIMNGS</sequence>
<accession>A0A1E4TEA2</accession>
<evidence type="ECO:0000313" key="3">
    <source>
        <dbReference type="Proteomes" id="UP000095023"/>
    </source>
</evidence>
<dbReference type="EMBL" id="KV453842">
    <property type="protein sequence ID" value="ODV89998.1"/>
    <property type="molecule type" value="Genomic_DNA"/>
</dbReference>
<gene>
    <name evidence="2" type="ORF">CANCADRAFT_99500</name>
</gene>
<evidence type="ECO:0000313" key="2">
    <source>
        <dbReference type="EMBL" id="ODV89998.1"/>
    </source>
</evidence>
<reference evidence="3" key="1">
    <citation type="submission" date="2016-02" db="EMBL/GenBank/DDBJ databases">
        <title>Comparative genomics of biotechnologically important yeasts.</title>
        <authorList>
            <consortium name="DOE Joint Genome Institute"/>
            <person name="Riley R."/>
            <person name="Haridas S."/>
            <person name="Wolfe K.H."/>
            <person name="Lopes M.R."/>
            <person name="Hittinger C.T."/>
            <person name="Goker M."/>
            <person name="Salamov A."/>
            <person name="Wisecaver J."/>
            <person name="Long T.M."/>
            <person name="Aerts A.L."/>
            <person name="Barry K."/>
            <person name="Choi C."/>
            <person name="Clum A."/>
            <person name="Coughlan A.Y."/>
            <person name="Deshpande S."/>
            <person name="Douglass A.P."/>
            <person name="Hanson S.J."/>
            <person name="Klenk H.-P."/>
            <person name="Labutti K."/>
            <person name="Lapidus A."/>
            <person name="Lindquist E."/>
            <person name="Lipzen A."/>
            <person name="Meier-Kolthoff J.P."/>
            <person name="Ohm R.A."/>
            <person name="Otillar R.P."/>
            <person name="Pangilinan J."/>
            <person name="Peng Y."/>
            <person name="Rokas A."/>
            <person name="Rosa C.A."/>
            <person name="Scheuner C."/>
            <person name="Sibirny A.A."/>
            <person name="Slot J.C."/>
            <person name="Stielow J.B."/>
            <person name="Sun H."/>
            <person name="Kurtzman C.P."/>
            <person name="Blackwell M."/>
            <person name="Jeffries T.W."/>
            <person name="Grigoriev I.V."/>
        </authorList>
    </citation>
    <scope>NUCLEOTIDE SEQUENCE [LARGE SCALE GENOMIC DNA]</scope>
    <source>
        <strain evidence="3">NRRL Y-17796</strain>
    </source>
</reference>